<gene>
    <name evidence="1" type="ORF">VB776_13105</name>
</gene>
<accession>A0ABU5S5W0</accession>
<comment type="caution">
    <text evidence="1">The sequence shown here is derived from an EMBL/GenBank/DDBJ whole genome shotgun (WGS) entry which is preliminary data.</text>
</comment>
<protein>
    <submittedName>
        <fullName evidence="1">Type II toxin-antitoxin system HigB family toxin</fullName>
    </submittedName>
</protein>
<evidence type="ECO:0000313" key="2">
    <source>
        <dbReference type="Proteomes" id="UP001303899"/>
    </source>
</evidence>
<proteinExistence type="predicted"/>
<dbReference type="InterPro" id="IPR018669">
    <property type="entry name" value="Toxin_HigB"/>
</dbReference>
<dbReference type="EMBL" id="JAYGIL010000014">
    <property type="protein sequence ID" value="MEA5403859.1"/>
    <property type="molecule type" value="Genomic_DNA"/>
</dbReference>
<sequence length="71" mass="8464">MSIYLHKTLKEFWDKYPDARTYLEIWYEKMEENTYENPNQIIEDFKGADIVGNGRIVFNIALNIIQISCLC</sequence>
<evidence type="ECO:0000313" key="1">
    <source>
        <dbReference type="EMBL" id="MEA5403859.1"/>
    </source>
</evidence>
<dbReference type="Pfam" id="PF09907">
    <property type="entry name" value="HigB_toxin"/>
    <property type="match status" value="1"/>
</dbReference>
<dbReference type="RefSeq" id="WP_323330347.1">
    <property type="nucleotide sequence ID" value="NZ_JAYGIL010000014.1"/>
</dbReference>
<keyword evidence="2" id="KW-1185">Reference proteome</keyword>
<dbReference type="Proteomes" id="UP001303899">
    <property type="component" value="Unassembled WGS sequence"/>
</dbReference>
<organism evidence="1 2">
    <name type="scientific">Arcicella gelida</name>
    <dbReference type="NCBI Taxonomy" id="2984195"/>
    <lineage>
        <taxon>Bacteria</taxon>
        <taxon>Pseudomonadati</taxon>
        <taxon>Bacteroidota</taxon>
        <taxon>Cytophagia</taxon>
        <taxon>Cytophagales</taxon>
        <taxon>Flectobacillaceae</taxon>
        <taxon>Arcicella</taxon>
    </lineage>
</organism>
<reference evidence="1 2" key="1">
    <citation type="submission" date="2023-12" db="EMBL/GenBank/DDBJ databases">
        <title>Novel species of the genus Arcicella isolated from rivers.</title>
        <authorList>
            <person name="Lu H."/>
        </authorList>
    </citation>
    <scope>NUCLEOTIDE SEQUENCE [LARGE SCALE GENOMIC DNA]</scope>
    <source>
        <strain evidence="1 2">DC2W</strain>
    </source>
</reference>
<name>A0ABU5S5W0_9BACT</name>